<dbReference type="CDD" id="cd01392">
    <property type="entry name" value="HTH_LacI"/>
    <property type="match status" value="1"/>
</dbReference>
<dbReference type="OrthoDB" id="37081at2"/>
<dbReference type="Pfam" id="PF00356">
    <property type="entry name" value="LacI"/>
    <property type="match status" value="1"/>
</dbReference>
<proteinExistence type="predicted"/>
<dbReference type="SUPFAM" id="SSF47413">
    <property type="entry name" value="lambda repressor-like DNA-binding domains"/>
    <property type="match status" value="1"/>
</dbReference>
<dbReference type="InterPro" id="IPR010982">
    <property type="entry name" value="Lambda_DNA-bd_dom_sf"/>
</dbReference>
<evidence type="ECO:0000259" key="5">
    <source>
        <dbReference type="PROSITE" id="PS50932"/>
    </source>
</evidence>
<keyword evidence="1" id="KW-0678">Repressor</keyword>
<dbReference type="RefSeq" id="WP_083090888.1">
    <property type="nucleotide sequence ID" value="NZ_LXWF01000006.1"/>
</dbReference>
<protein>
    <submittedName>
        <fullName evidence="6">Transcriptional regulator</fullName>
    </submittedName>
</protein>
<evidence type="ECO:0000256" key="2">
    <source>
        <dbReference type="ARBA" id="ARBA00023015"/>
    </source>
</evidence>
<dbReference type="Pfam" id="PF13377">
    <property type="entry name" value="Peripla_BP_3"/>
    <property type="match status" value="1"/>
</dbReference>
<name>A0A1Y1RRL0_9MICC</name>
<dbReference type="CDD" id="cd06291">
    <property type="entry name" value="PBP1_Qymf-like"/>
    <property type="match status" value="1"/>
</dbReference>
<evidence type="ECO:0000313" key="7">
    <source>
        <dbReference type="Proteomes" id="UP000192359"/>
    </source>
</evidence>
<organism evidence="6 7">
    <name type="scientific">Rothia nasimurium</name>
    <dbReference type="NCBI Taxonomy" id="85336"/>
    <lineage>
        <taxon>Bacteria</taxon>
        <taxon>Bacillati</taxon>
        <taxon>Actinomycetota</taxon>
        <taxon>Actinomycetes</taxon>
        <taxon>Micrococcales</taxon>
        <taxon>Micrococcaceae</taxon>
        <taxon>Rothia</taxon>
    </lineage>
</organism>
<dbReference type="InterPro" id="IPR000843">
    <property type="entry name" value="HTH_LacI"/>
</dbReference>
<evidence type="ECO:0000256" key="3">
    <source>
        <dbReference type="ARBA" id="ARBA00023125"/>
    </source>
</evidence>
<dbReference type="GO" id="GO:0000976">
    <property type="term" value="F:transcription cis-regulatory region binding"/>
    <property type="evidence" value="ECO:0007669"/>
    <property type="project" value="TreeGrafter"/>
</dbReference>
<dbReference type="SMART" id="SM00354">
    <property type="entry name" value="HTH_LACI"/>
    <property type="match status" value="1"/>
</dbReference>
<gene>
    <name evidence="6" type="ORF">A7979_10440</name>
</gene>
<dbReference type="Proteomes" id="UP000192359">
    <property type="component" value="Unassembled WGS sequence"/>
</dbReference>
<dbReference type="PROSITE" id="PS00356">
    <property type="entry name" value="HTH_LACI_1"/>
    <property type="match status" value="1"/>
</dbReference>
<dbReference type="GO" id="GO:0003700">
    <property type="term" value="F:DNA-binding transcription factor activity"/>
    <property type="evidence" value="ECO:0007669"/>
    <property type="project" value="TreeGrafter"/>
</dbReference>
<keyword evidence="7" id="KW-1185">Reference proteome</keyword>
<dbReference type="SUPFAM" id="SSF53822">
    <property type="entry name" value="Periplasmic binding protein-like I"/>
    <property type="match status" value="1"/>
</dbReference>
<feature type="domain" description="HTH lacI-type" evidence="5">
    <location>
        <begin position="4"/>
        <end position="58"/>
    </location>
</feature>
<dbReference type="InterPro" id="IPR046335">
    <property type="entry name" value="LacI/GalR-like_sensor"/>
</dbReference>
<keyword evidence="3" id="KW-0238">DNA-binding</keyword>
<dbReference type="PANTHER" id="PTHR30146:SF95">
    <property type="entry name" value="RIBOSE OPERON REPRESSOR"/>
    <property type="match status" value="1"/>
</dbReference>
<keyword evidence="2" id="KW-0805">Transcription regulation</keyword>
<dbReference type="InterPro" id="IPR028082">
    <property type="entry name" value="Peripla_BP_I"/>
</dbReference>
<evidence type="ECO:0000313" key="6">
    <source>
        <dbReference type="EMBL" id="ORC24143.1"/>
    </source>
</evidence>
<keyword evidence="4" id="KW-0804">Transcription</keyword>
<dbReference type="PANTHER" id="PTHR30146">
    <property type="entry name" value="LACI-RELATED TRANSCRIPTIONAL REPRESSOR"/>
    <property type="match status" value="1"/>
</dbReference>
<evidence type="ECO:0000256" key="1">
    <source>
        <dbReference type="ARBA" id="ARBA00022491"/>
    </source>
</evidence>
<comment type="caution">
    <text evidence="6">The sequence shown here is derived from an EMBL/GenBank/DDBJ whole genome shotgun (WGS) entry which is preliminary data.</text>
</comment>
<dbReference type="Gene3D" id="3.40.50.2300">
    <property type="match status" value="2"/>
</dbReference>
<sequence>MPKPKLGDVAALAGVSPTTVSRVLNNRGYLSEATRVKVFDAMQQLDYRPNAIARSLQGQKSQLIGLVFPSVANPFYGEMAYRIESHLADIGYKTILCNSNDHPESEQRYLDMLIANQVDGVITGAHSQVVANFPHLGAPLVTIDRSDTGRGPNISCDNEAGAHQATQLLIDGGARNLLHITSTRSEANRRQQGYLRAASQAEVPHSILALGFTTAHHTKQETIINYLDANPQVDGIFASNDVYAAMVLNYANRAGRAVPGDLQVVGFDGTEYTRSLLPELTTVVQPIDAIAQRAVAQLVHAMNDPEKELTGSNTLPVSIHPGGTVRNPQLARALADPT</sequence>
<dbReference type="EMBL" id="LXWF01000006">
    <property type="protein sequence ID" value="ORC24143.1"/>
    <property type="molecule type" value="Genomic_DNA"/>
</dbReference>
<evidence type="ECO:0000256" key="4">
    <source>
        <dbReference type="ARBA" id="ARBA00023163"/>
    </source>
</evidence>
<dbReference type="AlphaFoldDB" id="A0A1Y1RRL0"/>
<reference evidence="6 7" key="1">
    <citation type="submission" date="2016-05" db="EMBL/GenBank/DDBJ databases">
        <title>Draft genome sequence of a porcine commensal Rothia nasimurium.</title>
        <authorList>
            <person name="Gaiser R.A."/>
            <person name="Van Baarlen P."/>
            <person name="Wells J.M."/>
        </authorList>
    </citation>
    <scope>NUCLEOTIDE SEQUENCE [LARGE SCALE GENOMIC DNA]</scope>
    <source>
        <strain evidence="6 7">PT-32</strain>
    </source>
</reference>
<dbReference type="PROSITE" id="PS50932">
    <property type="entry name" value="HTH_LACI_2"/>
    <property type="match status" value="1"/>
</dbReference>
<dbReference type="Gene3D" id="1.10.260.40">
    <property type="entry name" value="lambda repressor-like DNA-binding domains"/>
    <property type="match status" value="1"/>
</dbReference>
<accession>A0A1Y1RRL0</accession>